<reference evidence="1 2" key="1">
    <citation type="journal article" date="2020" name="ISME J.">
        <title>Uncovering the hidden diversity of litter-decomposition mechanisms in mushroom-forming fungi.</title>
        <authorList>
            <person name="Floudas D."/>
            <person name="Bentzer J."/>
            <person name="Ahren D."/>
            <person name="Johansson T."/>
            <person name="Persson P."/>
            <person name="Tunlid A."/>
        </authorList>
    </citation>
    <scope>NUCLEOTIDE SEQUENCE [LARGE SCALE GENOMIC DNA]</scope>
    <source>
        <strain evidence="1 2">CBS 661.87</strain>
    </source>
</reference>
<dbReference type="AlphaFoldDB" id="A0A8H5LQX6"/>
<evidence type="ECO:0000313" key="2">
    <source>
        <dbReference type="Proteomes" id="UP000565441"/>
    </source>
</evidence>
<sequence length="28" mass="3156">MPGGEFLSDDGRAYLYNDVFMRFPGKDG</sequence>
<proteinExistence type="predicted"/>
<gene>
    <name evidence="1" type="ORF">D9615_010705</name>
</gene>
<organism evidence="1 2">
    <name type="scientific">Tricholomella constricta</name>
    <dbReference type="NCBI Taxonomy" id="117010"/>
    <lineage>
        <taxon>Eukaryota</taxon>
        <taxon>Fungi</taxon>
        <taxon>Dikarya</taxon>
        <taxon>Basidiomycota</taxon>
        <taxon>Agaricomycotina</taxon>
        <taxon>Agaricomycetes</taxon>
        <taxon>Agaricomycetidae</taxon>
        <taxon>Agaricales</taxon>
        <taxon>Tricholomatineae</taxon>
        <taxon>Lyophyllaceae</taxon>
        <taxon>Tricholomella</taxon>
    </lineage>
</organism>
<dbReference type="Proteomes" id="UP000565441">
    <property type="component" value="Unassembled WGS sequence"/>
</dbReference>
<dbReference type="EMBL" id="JAACJP010000091">
    <property type="protein sequence ID" value="KAF5366111.1"/>
    <property type="molecule type" value="Genomic_DNA"/>
</dbReference>
<evidence type="ECO:0000313" key="1">
    <source>
        <dbReference type="EMBL" id="KAF5366111.1"/>
    </source>
</evidence>
<keyword evidence="2" id="KW-1185">Reference proteome</keyword>
<protein>
    <submittedName>
        <fullName evidence="1">Uncharacterized protein</fullName>
    </submittedName>
</protein>
<name>A0A8H5LQX6_9AGAR</name>
<accession>A0A8H5LQX6</accession>
<comment type="caution">
    <text evidence="1">The sequence shown here is derived from an EMBL/GenBank/DDBJ whole genome shotgun (WGS) entry which is preliminary data.</text>
</comment>